<comment type="caution">
    <text evidence="7">The sequence shown here is derived from an EMBL/GenBank/DDBJ whole genome shotgun (WGS) entry which is preliminary data.</text>
</comment>
<dbReference type="Gene3D" id="1.20.1260.100">
    <property type="entry name" value="TspO/MBR protein"/>
    <property type="match status" value="1"/>
</dbReference>
<dbReference type="Pfam" id="PF03073">
    <property type="entry name" value="TspO_MBR"/>
    <property type="match status" value="1"/>
</dbReference>
<gene>
    <name evidence="7" type="ORF">IAB73_03770</name>
</gene>
<dbReference type="GO" id="GO:0033013">
    <property type="term" value="P:tetrapyrrole metabolic process"/>
    <property type="evidence" value="ECO:0007669"/>
    <property type="project" value="UniProtKB-ARBA"/>
</dbReference>
<keyword evidence="4 6" id="KW-1133">Transmembrane helix</keyword>
<keyword evidence="3 6" id="KW-0812">Transmembrane</keyword>
<evidence type="ECO:0000256" key="6">
    <source>
        <dbReference type="SAM" id="Phobius"/>
    </source>
</evidence>
<evidence type="ECO:0000256" key="1">
    <source>
        <dbReference type="ARBA" id="ARBA00004141"/>
    </source>
</evidence>
<comment type="subcellular location">
    <subcellularLocation>
        <location evidence="1">Membrane</location>
        <topology evidence="1">Multi-pass membrane protein</topology>
    </subcellularLocation>
</comment>
<feature type="transmembrane region" description="Helical" evidence="6">
    <location>
        <begin position="12"/>
        <end position="35"/>
    </location>
</feature>
<feature type="transmembrane region" description="Helical" evidence="6">
    <location>
        <begin position="143"/>
        <end position="162"/>
    </location>
</feature>
<evidence type="ECO:0000256" key="3">
    <source>
        <dbReference type="ARBA" id="ARBA00022692"/>
    </source>
</evidence>
<evidence type="ECO:0000256" key="4">
    <source>
        <dbReference type="ARBA" id="ARBA00022989"/>
    </source>
</evidence>
<evidence type="ECO:0000313" key="7">
    <source>
        <dbReference type="EMBL" id="HIQ71313.1"/>
    </source>
</evidence>
<evidence type="ECO:0000256" key="5">
    <source>
        <dbReference type="ARBA" id="ARBA00023136"/>
    </source>
</evidence>
<reference evidence="7" key="1">
    <citation type="submission" date="2020-10" db="EMBL/GenBank/DDBJ databases">
        <authorList>
            <person name="Gilroy R."/>
        </authorList>
    </citation>
    <scope>NUCLEOTIDE SEQUENCE</scope>
    <source>
        <strain evidence="7">ChiSxjej2B14-6234</strain>
    </source>
</reference>
<reference evidence="7" key="2">
    <citation type="journal article" date="2021" name="PeerJ">
        <title>Extensive microbial diversity within the chicken gut microbiome revealed by metagenomics and culture.</title>
        <authorList>
            <person name="Gilroy R."/>
            <person name="Ravi A."/>
            <person name="Getino M."/>
            <person name="Pursley I."/>
            <person name="Horton D.L."/>
            <person name="Alikhan N.F."/>
            <person name="Baker D."/>
            <person name="Gharbi K."/>
            <person name="Hall N."/>
            <person name="Watson M."/>
            <person name="Adriaenssens E.M."/>
            <person name="Foster-Nyarko E."/>
            <person name="Jarju S."/>
            <person name="Secka A."/>
            <person name="Antonio M."/>
            <person name="Oren A."/>
            <person name="Chaudhuri R.R."/>
            <person name="La Ragione R."/>
            <person name="Hildebrand F."/>
            <person name="Pallen M.J."/>
        </authorList>
    </citation>
    <scope>NUCLEOTIDE SEQUENCE</scope>
    <source>
        <strain evidence="7">ChiSxjej2B14-6234</strain>
    </source>
</reference>
<feature type="transmembrane region" description="Helical" evidence="6">
    <location>
        <begin position="55"/>
        <end position="76"/>
    </location>
</feature>
<dbReference type="InterPro" id="IPR038330">
    <property type="entry name" value="TspO/MBR-related_sf"/>
</dbReference>
<dbReference type="Proteomes" id="UP000886887">
    <property type="component" value="Unassembled WGS sequence"/>
</dbReference>
<keyword evidence="5 6" id="KW-0472">Membrane</keyword>
<dbReference type="InterPro" id="IPR004307">
    <property type="entry name" value="TspO_MBR"/>
</dbReference>
<evidence type="ECO:0000313" key="8">
    <source>
        <dbReference type="Proteomes" id="UP000886887"/>
    </source>
</evidence>
<dbReference type="CDD" id="cd15904">
    <property type="entry name" value="TSPO_MBR"/>
    <property type="match status" value="1"/>
</dbReference>
<dbReference type="PIRSF" id="PIRSF005859">
    <property type="entry name" value="PBR"/>
    <property type="match status" value="1"/>
</dbReference>
<dbReference type="EMBL" id="DVFJ01000010">
    <property type="protein sequence ID" value="HIQ71313.1"/>
    <property type="molecule type" value="Genomic_DNA"/>
</dbReference>
<protein>
    <submittedName>
        <fullName evidence="7">Tryptophan-rich sensory protein</fullName>
    </submittedName>
</protein>
<dbReference type="PANTHER" id="PTHR10057:SF0">
    <property type="entry name" value="TRANSLOCATOR PROTEIN"/>
    <property type="match status" value="1"/>
</dbReference>
<dbReference type="PANTHER" id="PTHR10057">
    <property type="entry name" value="PERIPHERAL-TYPE BENZODIAZEPINE RECEPTOR"/>
    <property type="match status" value="1"/>
</dbReference>
<dbReference type="GO" id="GO:0016020">
    <property type="term" value="C:membrane"/>
    <property type="evidence" value="ECO:0007669"/>
    <property type="project" value="UniProtKB-SubCell"/>
</dbReference>
<evidence type="ECO:0000256" key="2">
    <source>
        <dbReference type="ARBA" id="ARBA00007524"/>
    </source>
</evidence>
<sequence length="163" mass="17658">MKTLTLPGGRIIGLPTLYAALAVCLGTGAAAALLALGHFSTYQSLTLPPLAPPSAVFPVVWTVLYGLMALSLTLVYESRSPMRRAALLVAALQLLVNAAWVPLFFRMHAFALAFWELCVLLFLVIAMLECFLHVDPLAALLQVPYLLWTAFACYLNLGVVLLN</sequence>
<comment type="similarity">
    <text evidence="2">Belongs to the TspO/BZRP family.</text>
</comment>
<name>A0A9D1CQN9_9FIRM</name>
<feature type="transmembrane region" description="Helical" evidence="6">
    <location>
        <begin position="85"/>
        <end position="105"/>
    </location>
</feature>
<dbReference type="FunFam" id="1.20.1260.100:FF:000001">
    <property type="entry name" value="translocator protein 2"/>
    <property type="match status" value="1"/>
</dbReference>
<dbReference type="AlphaFoldDB" id="A0A9D1CQN9"/>
<feature type="transmembrane region" description="Helical" evidence="6">
    <location>
        <begin position="111"/>
        <end position="131"/>
    </location>
</feature>
<organism evidence="7 8">
    <name type="scientific">Candidatus Onthenecus intestinigallinarum</name>
    <dbReference type="NCBI Taxonomy" id="2840875"/>
    <lineage>
        <taxon>Bacteria</taxon>
        <taxon>Bacillati</taxon>
        <taxon>Bacillota</taxon>
        <taxon>Clostridia</taxon>
        <taxon>Eubacteriales</taxon>
        <taxon>Candidatus Onthenecus</taxon>
    </lineage>
</organism>
<accession>A0A9D1CQN9</accession>
<proteinExistence type="inferred from homology"/>